<dbReference type="PANTHER" id="PTHR37162:SF1">
    <property type="entry name" value="BED-TYPE DOMAIN-CONTAINING PROTEIN"/>
    <property type="match status" value="1"/>
</dbReference>
<dbReference type="AlphaFoldDB" id="A0A9Q1CJP7"/>
<reference evidence="1" key="1">
    <citation type="submission" date="2021-10" db="EMBL/GenBank/DDBJ databases">
        <title>Tropical sea cucumber genome reveals ecological adaptation and Cuvierian tubules defense mechanism.</title>
        <authorList>
            <person name="Chen T."/>
        </authorList>
    </citation>
    <scope>NUCLEOTIDE SEQUENCE</scope>
    <source>
        <strain evidence="1">Nanhai2018</strain>
        <tissue evidence="1">Muscle</tissue>
    </source>
</reference>
<sequence length="695" mass="78840">MESEGSAPKKQKKWYRQAYKDEWQNDPDLKDWLVPDESSKYAVTCTICDCKLTQVNKTGLLAHKETKKHCRNLEAKKKSSNITDFFQSKSKTVMSDAKIKAATAELMLTGFMAEHSLPFSIADHLTEVCKSSFPDSQIAKDMKLKKTKASYLMQDGIARHERLIIQQICRTQMFSIIIDESTDVSVSQVLAVMVRYFDADKGSVADVLLDAIEVNDASAAGLYKAVTTLLEENEIPMSNIIGFAADNCSTMMGKHSGYQALLKNEVPHAFIIGCVCHSFALCAHHASLNLPSWLEGFLKDVCNYFARSSKRQNDFRAIQDMLDQENHKMLKLSQTRWLSRGMVIDRILEQWDSLLVFFRAEATVDKTDGASRIYGTMVTPGTKHMLCFLKYTLAKVDAMNVEFQAEAFRLHKVFNVVSDEYRTLLNMFVDEHMKSEKLAAIDPENPGTLKACENVYLGSRCEAMFLAQPLGKKEQRFRLDCLSFLKVLCREIRTRFPMSDDSVMALLRALDVKEATSTTRKVTSIIPLAVKFPNIVLEKDLDDLQDQWFSLPSMLETEGPLAERFQEPPMFWKALLSVRDGNGELKFATLAKFMTALSALPHSSACVERVFSQINIVKDKTTNRLHCETVTNRLLAKQAIGRQGTVCHTWVPDATLINDVKNGLCHRRYLEREQERRAFESELHMEGNDLEEQQA</sequence>
<dbReference type="OrthoDB" id="6375565at2759"/>
<organism evidence="1 2">
    <name type="scientific">Holothuria leucospilota</name>
    <name type="common">Black long sea cucumber</name>
    <name type="synonym">Mertensiothuria leucospilota</name>
    <dbReference type="NCBI Taxonomy" id="206669"/>
    <lineage>
        <taxon>Eukaryota</taxon>
        <taxon>Metazoa</taxon>
        <taxon>Echinodermata</taxon>
        <taxon>Eleutherozoa</taxon>
        <taxon>Echinozoa</taxon>
        <taxon>Holothuroidea</taxon>
        <taxon>Aspidochirotacea</taxon>
        <taxon>Aspidochirotida</taxon>
        <taxon>Holothuriidae</taxon>
        <taxon>Holothuria</taxon>
    </lineage>
</organism>
<gene>
    <name evidence="1" type="ORF">HOLleu_05189</name>
</gene>
<proteinExistence type="predicted"/>
<evidence type="ECO:0000313" key="1">
    <source>
        <dbReference type="EMBL" id="KAJ8046503.1"/>
    </source>
</evidence>
<protein>
    <submittedName>
        <fullName evidence="1">SCAN domain-containing protein 3</fullName>
    </submittedName>
</protein>
<name>A0A9Q1CJP7_HOLLE</name>
<accession>A0A9Q1CJP7</accession>
<evidence type="ECO:0000313" key="2">
    <source>
        <dbReference type="Proteomes" id="UP001152320"/>
    </source>
</evidence>
<comment type="caution">
    <text evidence="1">The sequence shown here is derived from an EMBL/GenBank/DDBJ whole genome shotgun (WGS) entry which is preliminary data.</text>
</comment>
<dbReference type="SUPFAM" id="SSF53098">
    <property type="entry name" value="Ribonuclease H-like"/>
    <property type="match status" value="1"/>
</dbReference>
<dbReference type="InterPro" id="IPR012337">
    <property type="entry name" value="RNaseH-like_sf"/>
</dbReference>
<dbReference type="EMBL" id="JAIZAY010000002">
    <property type="protein sequence ID" value="KAJ8046503.1"/>
    <property type="molecule type" value="Genomic_DNA"/>
</dbReference>
<dbReference type="Proteomes" id="UP001152320">
    <property type="component" value="Chromosome 2"/>
</dbReference>
<keyword evidence="2" id="KW-1185">Reference proteome</keyword>
<dbReference type="PANTHER" id="PTHR37162">
    <property type="entry name" value="HAT FAMILY DIMERISATION DOMAINCONTAINING PROTEIN-RELATED"/>
    <property type="match status" value="1"/>
</dbReference>